<evidence type="ECO:0008006" key="4">
    <source>
        <dbReference type="Google" id="ProtNLM"/>
    </source>
</evidence>
<feature type="transmembrane region" description="Helical" evidence="1">
    <location>
        <begin position="91"/>
        <end position="110"/>
    </location>
</feature>
<keyword evidence="1" id="KW-1133">Transmembrane helix</keyword>
<keyword evidence="3" id="KW-1185">Reference proteome</keyword>
<feature type="transmembrane region" description="Helical" evidence="1">
    <location>
        <begin position="7"/>
        <end position="26"/>
    </location>
</feature>
<name>A0A977PKH2_9CREN</name>
<evidence type="ECO:0000313" key="2">
    <source>
        <dbReference type="EMBL" id="UXD22861.1"/>
    </source>
</evidence>
<dbReference type="Proteomes" id="UP001063698">
    <property type="component" value="Chromosome"/>
</dbReference>
<reference evidence="2" key="1">
    <citation type="submission" date="2013-11" db="EMBL/GenBank/DDBJ databases">
        <title>Comparative genomics of Ignicoccus.</title>
        <authorList>
            <person name="Podar M."/>
        </authorList>
    </citation>
    <scope>NUCLEOTIDE SEQUENCE</scope>
    <source>
        <strain evidence="2">DSM 13166</strain>
    </source>
</reference>
<dbReference type="KEGG" id="ipc:IPA_09025"/>
<protein>
    <recommendedName>
        <fullName evidence="4">DUF4395 domain-containing protein</fullName>
    </recommendedName>
</protein>
<dbReference type="AlphaFoldDB" id="A0A977PKH2"/>
<evidence type="ECO:0000256" key="1">
    <source>
        <dbReference type="SAM" id="Phobius"/>
    </source>
</evidence>
<organism evidence="2 3">
    <name type="scientific">Ignicoccus pacificus DSM 13166</name>
    <dbReference type="NCBI Taxonomy" id="940294"/>
    <lineage>
        <taxon>Archaea</taxon>
        <taxon>Thermoproteota</taxon>
        <taxon>Thermoprotei</taxon>
        <taxon>Desulfurococcales</taxon>
        <taxon>Desulfurococcaceae</taxon>
        <taxon>Ignicoccus</taxon>
    </lineage>
</organism>
<keyword evidence="1" id="KW-0812">Transmembrane</keyword>
<accession>A0A977PKH2</accession>
<sequence>MEYNYLQFNAVFLAMLFAGTVFQWTLPWPPLSYAWSVFWLALSAYLLYYYLRKHLCTNCVFYGKPCFSGWGLLASKLFPKGSGDFDKGRRVAPLAWTFFLLPPFLATIITGRSLGAFIWFFASLYLILTFNSFHSKCPMRDKCLTKPR</sequence>
<keyword evidence="1" id="KW-0472">Membrane</keyword>
<gene>
    <name evidence="2" type="ORF">IPA_09025</name>
</gene>
<feature type="transmembrane region" description="Helical" evidence="1">
    <location>
        <begin position="116"/>
        <end position="133"/>
    </location>
</feature>
<feature type="transmembrane region" description="Helical" evidence="1">
    <location>
        <begin position="32"/>
        <end position="51"/>
    </location>
</feature>
<evidence type="ECO:0000313" key="3">
    <source>
        <dbReference type="Proteomes" id="UP001063698"/>
    </source>
</evidence>
<proteinExistence type="predicted"/>
<dbReference type="EMBL" id="CP006868">
    <property type="protein sequence ID" value="UXD22861.1"/>
    <property type="molecule type" value="Genomic_DNA"/>
</dbReference>